<dbReference type="GO" id="GO:0008679">
    <property type="term" value="F:2-hydroxy-3-oxopropionate reductase activity"/>
    <property type="evidence" value="ECO:0007669"/>
    <property type="project" value="UniProtKB-EC"/>
</dbReference>
<dbReference type="OrthoDB" id="3185659at2"/>
<dbReference type="InterPro" id="IPR006115">
    <property type="entry name" value="6PGDH_NADP-bd"/>
</dbReference>
<dbReference type="SUPFAM" id="SSF51735">
    <property type="entry name" value="NAD(P)-binding Rossmann-fold domains"/>
    <property type="match status" value="1"/>
</dbReference>
<evidence type="ECO:0000259" key="5">
    <source>
        <dbReference type="Pfam" id="PF03446"/>
    </source>
</evidence>
<dbReference type="Pfam" id="PF14833">
    <property type="entry name" value="NAD_binding_11"/>
    <property type="match status" value="1"/>
</dbReference>
<keyword evidence="2 7" id="KW-0560">Oxidoreductase</keyword>
<dbReference type="Proteomes" id="UP000019277">
    <property type="component" value="Unassembled WGS sequence"/>
</dbReference>
<evidence type="ECO:0000259" key="6">
    <source>
        <dbReference type="Pfam" id="PF14833"/>
    </source>
</evidence>
<dbReference type="PANTHER" id="PTHR43580:SF2">
    <property type="entry name" value="CYTOKINE-LIKE NUCLEAR FACTOR N-PAC"/>
    <property type="match status" value="1"/>
</dbReference>
<dbReference type="AlphaFoldDB" id="W7IGE2"/>
<dbReference type="InterPro" id="IPR013328">
    <property type="entry name" value="6PGD_dom2"/>
</dbReference>
<keyword evidence="8" id="KW-1185">Reference proteome</keyword>
<dbReference type="eggNOG" id="COG2084">
    <property type="taxonomic scope" value="Bacteria"/>
</dbReference>
<proteinExistence type="inferred from homology"/>
<dbReference type="InterPro" id="IPR015815">
    <property type="entry name" value="HIBADH-related"/>
</dbReference>
<dbReference type="GO" id="GO:0051287">
    <property type="term" value="F:NAD binding"/>
    <property type="evidence" value="ECO:0007669"/>
    <property type="project" value="InterPro"/>
</dbReference>
<dbReference type="PANTHER" id="PTHR43580">
    <property type="entry name" value="OXIDOREDUCTASE GLYR1-RELATED"/>
    <property type="match status" value="1"/>
</dbReference>
<dbReference type="GO" id="GO:0050661">
    <property type="term" value="F:NADP binding"/>
    <property type="evidence" value="ECO:0007669"/>
    <property type="project" value="InterPro"/>
</dbReference>
<feature type="active site" evidence="4">
    <location>
        <position position="165"/>
    </location>
</feature>
<evidence type="ECO:0000256" key="4">
    <source>
        <dbReference type="PIRSR" id="PIRSR000103-1"/>
    </source>
</evidence>
<dbReference type="SUPFAM" id="SSF48179">
    <property type="entry name" value="6-phosphogluconate dehydrogenase C-terminal domain-like"/>
    <property type="match status" value="1"/>
</dbReference>
<dbReference type="InterPro" id="IPR051265">
    <property type="entry name" value="HIBADH-related_NP60_sf"/>
</dbReference>
<feature type="domain" description="3-hydroxyisobutyrate dehydrogenase-like NAD-binding" evidence="6">
    <location>
        <begin position="159"/>
        <end position="275"/>
    </location>
</feature>
<dbReference type="Gene3D" id="1.10.1040.10">
    <property type="entry name" value="N-(1-d-carboxylethyl)-l-norvaline Dehydrogenase, domain 2"/>
    <property type="match status" value="1"/>
</dbReference>
<evidence type="ECO:0000256" key="3">
    <source>
        <dbReference type="ARBA" id="ARBA00023027"/>
    </source>
</evidence>
<protein>
    <submittedName>
        <fullName evidence="7">2-hydroxy-3-oxopropionate reductase</fullName>
        <ecNumber evidence="7">1.1.1.60</ecNumber>
    </submittedName>
</protein>
<dbReference type="STRING" id="909613.UO65_4740"/>
<comment type="caution">
    <text evidence="7">The sequence shown here is derived from an EMBL/GenBank/DDBJ whole genome shotgun (WGS) entry which is preliminary data.</text>
</comment>
<evidence type="ECO:0000313" key="7">
    <source>
        <dbReference type="EMBL" id="EWC59960.1"/>
    </source>
</evidence>
<dbReference type="Pfam" id="PF03446">
    <property type="entry name" value="NAD_binding_2"/>
    <property type="match status" value="1"/>
</dbReference>
<gene>
    <name evidence="7" type="ORF">UO65_4740</name>
</gene>
<evidence type="ECO:0000256" key="2">
    <source>
        <dbReference type="ARBA" id="ARBA00023002"/>
    </source>
</evidence>
<organism evidence="7 8">
    <name type="scientific">Actinokineospora spheciospongiae</name>
    <dbReference type="NCBI Taxonomy" id="909613"/>
    <lineage>
        <taxon>Bacteria</taxon>
        <taxon>Bacillati</taxon>
        <taxon>Actinomycetota</taxon>
        <taxon>Actinomycetes</taxon>
        <taxon>Pseudonocardiales</taxon>
        <taxon>Pseudonocardiaceae</taxon>
        <taxon>Actinokineospora</taxon>
    </lineage>
</organism>
<dbReference type="InterPro" id="IPR036291">
    <property type="entry name" value="NAD(P)-bd_dom_sf"/>
</dbReference>
<dbReference type="Gene3D" id="3.40.50.720">
    <property type="entry name" value="NAD(P)-binding Rossmann-like Domain"/>
    <property type="match status" value="1"/>
</dbReference>
<reference evidence="7 8" key="1">
    <citation type="journal article" date="2014" name="Genome Announc.">
        <title>Draft Genome Sequence of the Antitrypanosomally Active Sponge-Associated Bacterium Actinokineospora sp. Strain EG49.</title>
        <authorList>
            <person name="Harjes J."/>
            <person name="Ryu T."/>
            <person name="Abdelmohsen U.R."/>
            <person name="Moitinho-Silva L."/>
            <person name="Horn H."/>
            <person name="Ravasi T."/>
            <person name="Hentschel U."/>
        </authorList>
    </citation>
    <scope>NUCLEOTIDE SEQUENCE [LARGE SCALE GENOMIC DNA]</scope>
    <source>
        <strain evidence="7 8">EG49</strain>
    </source>
</reference>
<evidence type="ECO:0000313" key="8">
    <source>
        <dbReference type="Proteomes" id="UP000019277"/>
    </source>
</evidence>
<dbReference type="InterPro" id="IPR008927">
    <property type="entry name" value="6-PGluconate_DH-like_C_sf"/>
</dbReference>
<comment type="similarity">
    <text evidence="1">Belongs to the HIBADH-related family.</text>
</comment>
<dbReference type="EMBL" id="AYXG01000182">
    <property type="protein sequence ID" value="EWC59960.1"/>
    <property type="molecule type" value="Genomic_DNA"/>
</dbReference>
<name>W7IGE2_9PSEU</name>
<sequence length="279" mass="28468">MTLKVTVLGTGIMGAAMARSLARAGLAVTVWNRDPAKAEALADVAEVAQDPAAAVDGADAVVTALFDLAATEAVMSRALPHVRGVWVQTGTVGLDGAISLARHAAEAGVEYVDAPVLGTRQPAENGQLTVLAAGHPTDTTTAVFDAIGAKTIWVGETPGDGHRLKLTANAWVVSLTAATAQSIELAGALGLDPTLFLEIIEGGPLDSGYAQLKGRAMITDTYPPSFTLDGAVKDSALIAEALAQAGKDNRVMTAINQVYAESSARGHGADDMAAVNKGF</sequence>
<accession>W7IGE2</accession>
<feature type="domain" description="6-phosphogluconate dehydrogenase NADP-binding" evidence="5">
    <location>
        <begin position="4"/>
        <end position="155"/>
    </location>
</feature>
<dbReference type="EC" id="1.1.1.60" evidence="7"/>
<dbReference type="PIRSF" id="PIRSF000103">
    <property type="entry name" value="HIBADH"/>
    <property type="match status" value="1"/>
</dbReference>
<dbReference type="InterPro" id="IPR029154">
    <property type="entry name" value="HIBADH-like_NADP-bd"/>
</dbReference>
<evidence type="ECO:0000256" key="1">
    <source>
        <dbReference type="ARBA" id="ARBA00009080"/>
    </source>
</evidence>
<keyword evidence="3" id="KW-0520">NAD</keyword>